<dbReference type="STRING" id="113653.GAH_01656"/>
<dbReference type="GO" id="GO:0016779">
    <property type="term" value="F:nucleotidyltransferase activity"/>
    <property type="evidence" value="ECO:0007669"/>
    <property type="project" value="UniProtKB-KW"/>
</dbReference>
<proteinExistence type="predicted"/>
<keyword evidence="1" id="KW-0548">Nucleotidyltransferase</keyword>
<dbReference type="KEGG" id="gah:GAH_01656"/>
<dbReference type="GeneID" id="24804225"/>
<dbReference type="HOGENOM" id="CLU_071478_0_0_2"/>
<gene>
    <name evidence="1" type="ORF">GAH_01656</name>
</gene>
<dbReference type="InParanoid" id="A0A0F7ICP5"/>
<accession>A0A0F7ICP5</accession>
<sequence>MEFRVFREHFEFFNPVTKKNERVEIEVREDPLTGKTSRVIVKPLPLSKEPELPDFSREWCPFCDDNVYRVGARDLAIASGELLERGEAILMANISPYAETSLVIRLSKAHYIPIDQFTPEMLYDAFALARDYLARKGCEFASVTMNYLKPAGSSVTHPHVQVLSSRRLMDYQERMVASAERHWREKGRSFWDDFWESTEELRVAEGSWRWFVPFAPRGFEHVSAYLHAGFGDMDGELMELAEGVVRVLRFYHSLGFNSFNFGLFAPMEGRDDMPAVFDMVARSVMDRYYWNDVFAITKLYDEAYTNRKPEETAKEIKEFFNA</sequence>
<keyword evidence="2" id="KW-1185">Reference proteome</keyword>
<evidence type="ECO:0000313" key="2">
    <source>
        <dbReference type="Proteomes" id="UP000034723"/>
    </source>
</evidence>
<dbReference type="EMBL" id="CP011267">
    <property type="protein sequence ID" value="AKG91058.1"/>
    <property type="molecule type" value="Genomic_DNA"/>
</dbReference>
<dbReference type="Proteomes" id="UP000034723">
    <property type="component" value="Chromosome"/>
</dbReference>
<protein>
    <submittedName>
        <fullName evidence="1">Galactose-1-phosphate uridylyltransferase</fullName>
    </submittedName>
</protein>
<organism evidence="1 2">
    <name type="scientific">Geoglobus ahangari</name>
    <dbReference type="NCBI Taxonomy" id="113653"/>
    <lineage>
        <taxon>Archaea</taxon>
        <taxon>Methanobacteriati</taxon>
        <taxon>Methanobacteriota</taxon>
        <taxon>Archaeoglobi</taxon>
        <taxon>Archaeoglobales</taxon>
        <taxon>Archaeoglobaceae</taxon>
        <taxon>Geoglobus</taxon>
    </lineage>
</organism>
<dbReference type="SUPFAM" id="SSF54197">
    <property type="entry name" value="HIT-like"/>
    <property type="match status" value="1"/>
</dbReference>
<dbReference type="RefSeq" id="WP_048096036.1">
    <property type="nucleotide sequence ID" value="NZ_CP011267.1"/>
</dbReference>
<keyword evidence="1" id="KW-0808">Transferase</keyword>
<dbReference type="InterPro" id="IPR036265">
    <property type="entry name" value="HIT-like_sf"/>
</dbReference>
<dbReference type="Gene3D" id="3.30.428.10">
    <property type="entry name" value="HIT-like"/>
    <property type="match status" value="1"/>
</dbReference>
<name>A0A0F7ICP5_9EURY</name>
<dbReference type="AlphaFoldDB" id="A0A0F7ICP5"/>
<dbReference type="OrthoDB" id="7650at2157"/>
<reference evidence="1 2" key="1">
    <citation type="submission" date="2015-04" db="EMBL/GenBank/DDBJ databases">
        <title>The complete genome sequence of the hyperthermophilic, obligate iron-reducing archaeon Geoglobus ahangari strain 234T.</title>
        <authorList>
            <person name="Manzella M.P."/>
            <person name="Holmes D.E."/>
            <person name="Rocheleau J.M."/>
            <person name="Chung A."/>
            <person name="Reguera G."/>
            <person name="Kashefi K."/>
        </authorList>
    </citation>
    <scope>NUCLEOTIDE SEQUENCE [LARGE SCALE GENOMIC DNA]</scope>
    <source>
        <strain evidence="1 2">234</strain>
    </source>
</reference>
<evidence type="ECO:0000313" key="1">
    <source>
        <dbReference type="EMBL" id="AKG91058.1"/>
    </source>
</evidence>